<dbReference type="AlphaFoldDB" id="A0A640V0R9"/>
<evidence type="ECO:0000313" key="3">
    <source>
        <dbReference type="Proteomes" id="UP000431826"/>
    </source>
</evidence>
<organism evidence="2 3">
    <name type="scientific">Streptomyces tubercidicus</name>
    <dbReference type="NCBI Taxonomy" id="47759"/>
    <lineage>
        <taxon>Bacteria</taxon>
        <taxon>Bacillati</taxon>
        <taxon>Actinomycetota</taxon>
        <taxon>Actinomycetes</taxon>
        <taxon>Kitasatosporales</taxon>
        <taxon>Streptomycetaceae</taxon>
        <taxon>Streptomyces</taxon>
    </lineage>
</organism>
<dbReference type="CDD" id="cd22231">
    <property type="entry name" value="RHH_NikR_HicB-like"/>
    <property type="match status" value="1"/>
</dbReference>
<dbReference type="InterPro" id="IPR010985">
    <property type="entry name" value="Ribbon_hlx_hlx"/>
</dbReference>
<gene>
    <name evidence="2" type="ORF">Stube_44990</name>
</gene>
<dbReference type="SUPFAM" id="SSF47598">
    <property type="entry name" value="Ribbon-helix-helix"/>
    <property type="match status" value="1"/>
</dbReference>
<dbReference type="Pfam" id="PF01402">
    <property type="entry name" value="RHH_1"/>
    <property type="match status" value="1"/>
</dbReference>
<evidence type="ECO:0000313" key="2">
    <source>
        <dbReference type="EMBL" id="GFE39826.1"/>
    </source>
</evidence>
<feature type="domain" description="Ribbon-helix-helix protein CopG" evidence="1">
    <location>
        <begin position="16"/>
        <end position="53"/>
    </location>
</feature>
<sequence>MGWQGGSPIGSIEGMKISVSLPQEDVAFVDEYAARTKGESRSAVIHAAIELLRAAQLESEYTEAFAEWDESKDAALWDRASGDGLADEAW</sequence>
<dbReference type="InterPro" id="IPR002145">
    <property type="entry name" value="CopG"/>
</dbReference>
<accession>A0A640V0R9</accession>
<comment type="caution">
    <text evidence="2">The sequence shown here is derived from an EMBL/GenBank/DDBJ whole genome shotgun (WGS) entry which is preliminary data.</text>
</comment>
<dbReference type="Proteomes" id="UP000431826">
    <property type="component" value="Unassembled WGS sequence"/>
</dbReference>
<name>A0A640V0R9_9ACTN</name>
<keyword evidence="3" id="KW-1185">Reference proteome</keyword>
<dbReference type="GO" id="GO:0006355">
    <property type="term" value="P:regulation of DNA-templated transcription"/>
    <property type="evidence" value="ECO:0007669"/>
    <property type="project" value="InterPro"/>
</dbReference>
<proteinExistence type="predicted"/>
<evidence type="ECO:0000259" key="1">
    <source>
        <dbReference type="Pfam" id="PF01402"/>
    </source>
</evidence>
<protein>
    <recommendedName>
        <fullName evidence="1">Ribbon-helix-helix protein CopG domain-containing protein</fullName>
    </recommendedName>
</protein>
<dbReference type="EMBL" id="BLIR01000001">
    <property type="protein sequence ID" value="GFE39826.1"/>
    <property type="molecule type" value="Genomic_DNA"/>
</dbReference>
<reference evidence="2 3" key="1">
    <citation type="submission" date="2019-12" db="EMBL/GenBank/DDBJ databases">
        <title>Whole genome shotgun sequence of Streptomyces tubercidicus NBRC 13090.</title>
        <authorList>
            <person name="Ichikawa N."/>
            <person name="Kimura A."/>
            <person name="Kitahashi Y."/>
            <person name="Komaki H."/>
            <person name="Tamura T."/>
        </authorList>
    </citation>
    <scope>NUCLEOTIDE SEQUENCE [LARGE SCALE GENOMIC DNA]</scope>
    <source>
        <strain evidence="2 3">NBRC 13090</strain>
    </source>
</reference>